<protein>
    <submittedName>
        <fullName evidence="1">Uncharacterized protein</fullName>
    </submittedName>
</protein>
<organism evidence="1 2">
    <name type="scientific">Rhodonellum ikkaensis</name>
    <dbReference type="NCBI Taxonomy" id="336829"/>
    <lineage>
        <taxon>Bacteria</taxon>
        <taxon>Pseudomonadati</taxon>
        <taxon>Bacteroidota</taxon>
        <taxon>Cytophagia</taxon>
        <taxon>Cytophagales</taxon>
        <taxon>Cytophagaceae</taxon>
        <taxon>Rhodonellum</taxon>
    </lineage>
</organism>
<dbReference type="Proteomes" id="UP000199663">
    <property type="component" value="Unassembled WGS sequence"/>
</dbReference>
<evidence type="ECO:0000313" key="1">
    <source>
        <dbReference type="EMBL" id="SDZ05244.1"/>
    </source>
</evidence>
<sequence>MEDDFHILVNKYDLEKREFRLWGFSGYTDLKHCFKFHY</sequence>
<reference evidence="1 2" key="1">
    <citation type="submission" date="2016-10" db="EMBL/GenBank/DDBJ databases">
        <authorList>
            <person name="Varghese N."/>
            <person name="Submissions S."/>
        </authorList>
    </citation>
    <scope>NUCLEOTIDE SEQUENCE [LARGE SCALE GENOMIC DNA]</scope>
    <source>
        <strain evidence="1 2">DSM 17997</strain>
    </source>
</reference>
<name>A0A1H3PVD5_9BACT</name>
<dbReference type="EMBL" id="FNQC01000005">
    <property type="protein sequence ID" value="SDZ05244.1"/>
    <property type="molecule type" value="Genomic_DNA"/>
</dbReference>
<proteinExistence type="predicted"/>
<gene>
    <name evidence="1" type="ORF">SAMN05444412_10556</name>
</gene>
<keyword evidence="2" id="KW-1185">Reference proteome</keyword>
<accession>A0A1H3PVD5</accession>
<comment type="caution">
    <text evidence="1">The sequence shown here is derived from an EMBL/GenBank/DDBJ whole genome shotgun (WGS) entry which is preliminary data.</text>
</comment>
<evidence type="ECO:0000313" key="2">
    <source>
        <dbReference type="Proteomes" id="UP000199663"/>
    </source>
</evidence>